<dbReference type="RefSeq" id="WP_269310844.1">
    <property type="nucleotide sequence ID" value="NZ_CP114052.1"/>
</dbReference>
<protein>
    <recommendedName>
        <fullName evidence="6">Exfoliative toxin A/B</fullName>
    </recommendedName>
</protein>
<evidence type="ECO:0000256" key="3">
    <source>
        <dbReference type="SAM" id="Phobius"/>
    </source>
</evidence>
<feature type="transmembrane region" description="Helical" evidence="3">
    <location>
        <begin position="148"/>
        <end position="172"/>
    </location>
</feature>
<sequence length="408" mass="46558">MKNFVSRIPLPITALALGWVILGNVFMDIIPFLGDISMIISIVLLCGVIVKLFASPIDFYRKVKSPVGLSVFSCFPLSLIMISPWLKTVVGDINTYIWEFGLIMHTVILVIFTIKYVVNFKLKHIFPSWLLIYYGLGFAAMTSPQFGMIIFGGAIYYSLEFISFIIIPLVLFRMAQRQGTSASQPLSSLLLIPSSVLLLTYLNITEKVDLSKVWILFIITQILIVITLALMIIRMLDGYYPSWSAYVIAICLGSYATKGYFTYLKINSASYTFIKYLLFAQIIIAALVSFFILLIYFINTLENPVKHNQKMAKNMEKSIQRKQKFEEKKLEITQKLNLKQLSKANKEYNKNDVEEIVTNKTIEKKEKNNPGKPSRKQNRNIANKDNKTSKRSDGNLLIDIEDIEDLLD</sequence>
<evidence type="ECO:0000313" key="5">
    <source>
        <dbReference type="Proteomes" id="UP001164187"/>
    </source>
</evidence>
<keyword evidence="1" id="KW-0175">Coiled coil</keyword>
<evidence type="ECO:0000256" key="2">
    <source>
        <dbReference type="SAM" id="MobiDB-lite"/>
    </source>
</evidence>
<reference evidence="4" key="1">
    <citation type="submission" date="2022-12" db="EMBL/GenBank/DDBJ databases">
        <title>Peptostreptococcus.</title>
        <authorList>
            <person name="Lee S.H."/>
        </authorList>
    </citation>
    <scope>NUCLEOTIDE SEQUENCE</scope>
    <source>
        <strain evidence="4">CBA3647</strain>
    </source>
</reference>
<keyword evidence="3" id="KW-0812">Transmembrane</keyword>
<dbReference type="Proteomes" id="UP001164187">
    <property type="component" value="Chromosome"/>
</dbReference>
<feature type="transmembrane region" description="Helical" evidence="3">
    <location>
        <begin position="276"/>
        <end position="298"/>
    </location>
</feature>
<dbReference type="InterPro" id="IPR052951">
    <property type="entry name" value="Tellurite_res_ion_channel"/>
</dbReference>
<feature type="compositionally biased region" description="Basic and acidic residues" evidence="2">
    <location>
        <begin position="382"/>
        <end position="393"/>
    </location>
</feature>
<dbReference type="Gene3D" id="1.50.10.150">
    <property type="entry name" value="Voltage-dependent anion channel"/>
    <property type="match status" value="1"/>
</dbReference>
<feature type="region of interest" description="Disordered" evidence="2">
    <location>
        <begin position="363"/>
        <end position="393"/>
    </location>
</feature>
<dbReference type="InterPro" id="IPR038665">
    <property type="entry name" value="Voltage-dep_anion_channel_sf"/>
</dbReference>
<keyword evidence="5" id="KW-1185">Reference proteome</keyword>
<evidence type="ECO:0008006" key="6">
    <source>
        <dbReference type="Google" id="ProtNLM"/>
    </source>
</evidence>
<organism evidence="4 5">
    <name type="scientific">Peptostreptococcus equinus</name>
    <dbReference type="NCBI Taxonomy" id="3003601"/>
    <lineage>
        <taxon>Bacteria</taxon>
        <taxon>Bacillati</taxon>
        <taxon>Bacillota</taxon>
        <taxon>Clostridia</taxon>
        <taxon>Peptostreptococcales</taxon>
        <taxon>Peptostreptococcaceae</taxon>
        <taxon>Peptostreptococcus</taxon>
    </lineage>
</organism>
<keyword evidence="3" id="KW-0472">Membrane</keyword>
<evidence type="ECO:0000256" key="1">
    <source>
        <dbReference type="SAM" id="Coils"/>
    </source>
</evidence>
<feature type="transmembrane region" description="Helical" evidence="3">
    <location>
        <begin position="66"/>
        <end position="85"/>
    </location>
</feature>
<name>A0ABY7JR76_9FIRM</name>
<feature type="transmembrane region" description="Helical" evidence="3">
    <location>
        <begin position="125"/>
        <end position="142"/>
    </location>
</feature>
<keyword evidence="3" id="KW-1133">Transmembrane helix</keyword>
<feature type="transmembrane region" description="Helical" evidence="3">
    <location>
        <begin position="36"/>
        <end position="54"/>
    </location>
</feature>
<feature type="transmembrane region" description="Helical" evidence="3">
    <location>
        <begin position="12"/>
        <end position="30"/>
    </location>
</feature>
<feature type="coiled-coil region" evidence="1">
    <location>
        <begin position="308"/>
        <end position="335"/>
    </location>
</feature>
<gene>
    <name evidence="4" type="ORF">O0R46_06115</name>
</gene>
<dbReference type="EMBL" id="CP114052">
    <property type="protein sequence ID" value="WAW14182.1"/>
    <property type="molecule type" value="Genomic_DNA"/>
</dbReference>
<feature type="transmembrane region" description="Helical" evidence="3">
    <location>
        <begin position="214"/>
        <end position="233"/>
    </location>
</feature>
<accession>A0ABY7JR76</accession>
<dbReference type="PANTHER" id="PTHR37955">
    <property type="entry name" value="TELLURITE RESISTANCE PROTEIN TEHA"/>
    <property type="match status" value="1"/>
</dbReference>
<feature type="transmembrane region" description="Helical" evidence="3">
    <location>
        <begin position="97"/>
        <end position="118"/>
    </location>
</feature>
<dbReference type="PANTHER" id="PTHR37955:SF1">
    <property type="entry name" value="DEP DOMAIN-CONTAINING PROTEIN"/>
    <property type="match status" value="1"/>
</dbReference>
<proteinExistence type="predicted"/>
<evidence type="ECO:0000313" key="4">
    <source>
        <dbReference type="EMBL" id="WAW14182.1"/>
    </source>
</evidence>
<feature type="transmembrane region" description="Helical" evidence="3">
    <location>
        <begin position="245"/>
        <end position="264"/>
    </location>
</feature>